<dbReference type="Proteomes" id="UP000001940">
    <property type="component" value="Chromosome X"/>
</dbReference>
<keyword evidence="3" id="KW-1185">Reference proteome</keyword>
<feature type="chain" id="PRO_5020735163" evidence="1">
    <location>
        <begin position="24"/>
        <end position="116"/>
    </location>
</feature>
<evidence type="ECO:0007829" key="5">
    <source>
        <dbReference type="PeptideAtlas" id="A0A4V0IJ83"/>
    </source>
</evidence>
<evidence type="ECO:0000313" key="2">
    <source>
        <dbReference type="EMBL" id="VTW47553.1"/>
    </source>
</evidence>
<keyword evidence="5" id="KW-1267">Proteomics identification</keyword>
<dbReference type="FunCoup" id="A0A4V0IJ83">
    <property type="interactions" value="268"/>
</dbReference>
<dbReference type="AlphaFoldDB" id="A0A4V0IJ83"/>
<dbReference type="OrthoDB" id="5828543at2759"/>
<accession>A0A4V0IJ83</accession>
<gene>
    <name evidence="2" type="ORF">CELE_F08F1.4</name>
    <name evidence="2 4" type="ORF">F08F1.4</name>
</gene>
<evidence type="ECO:0000313" key="3">
    <source>
        <dbReference type="Proteomes" id="UP000001940"/>
    </source>
</evidence>
<dbReference type="InParanoid" id="A0A4V0IJ83"/>
<evidence type="ECO:0000313" key="4">
    <source>
        <dbReference type="WormBase" id="F08F1.4"/>
    </source>
</evidence>
<dbReference type="AGR" id="WB:WBGene00017258"/>
<dbReference type="WormBase" id="F08F1.4">
    <property type="protein sequence ID" value="CE53381"/>
    <property type="gene ID" value="WBGene00017258"/>
</dbReference>
<name>A0A4V0IJ83_CAEEL</name>
<evidence type="ECO:0000256" key="1">
    <source>
        <dbReference type="SAM" id="SignalP"/>
    </source>
</evidence>
<sequence>MNSSLFFTFNVLSLILMQQTVVATGKQCMDIITIRNNENDTITPKIFYYEGAGQQIAEISCAGETSGVVELISNDRSLGVIEDRSHKAICRLGRWYSLNKYGGLTVVKEVACLVHL</sequence>
<proteinExistence type="evidence at protein level"/>
<dbReference type="PaxDb" id="6239-F08F1.4a"/>
<reference evidence="2 3" key="1">
    <citation type="journal article" date="1998" name="Science">
        <title>Genome sequence of the nematode C. elegans: a platform for investigating biology.</title>
        <authorList>
            <consortium name="The C. elegans sequencing consortium"/>
            <person name="Sulson J.E."/>
            <person name="Waterston R."/>
        </authorList>
    </citation>
    <scope>NUCLEOTIDE SEQUENCE [LARGE SCALE GENOMIC DNA]</scope>
    <source>
        <strain evidence="2 3">Bristol N2</strain>
    </source>
</reference>
<protein>
    <submittedName>
        <fullName evidence="2">C6 domain-containing protein</fullName>
    </submittedName>
</protein>
<dbReference type="EMBL" id="BX284606">
    <property type="protein sequence ID" value="VTW47553.1"/>
    <property type="molecule type" value="Genomic_DNA"/>
</dbReference>
<organism evidence="2 3">
    <name type="scientific">Caenorhabditis elegans</name>
    <dbReference type="NCBI Taxonomy" id="6239"/>
    <lineage>
        <taxon>Eukaryota</taxon>
        <taxon>Metazoa</taxon>
        <taxon>Ecdysozoa</taxon>
        <taxon>Nematoda</taxon>
        <taxon>Chromadorea</taxon>
        <taxon>Rhabditida</taxon>
        <taxon>Rhabditina</taxon>
        <taxon>Rhabditomorpha</taxon>
        <taxon>Rhabditoidea</taxon>
        <taxon>Rhabditidae</taxon>
        <taxon>Peloderinae</taxon>
        <taxon>Caenorhabditis</taxon>
    </lineage>
</organism>
<feature type="signal peptide" evidence="1">
    <location>
        <begin position="1"/>
        <end position="23"/>
    </location>
</feature>
<keyword evidence="1" id="KW-0732">Signal</keyword>